<dbReference type="GO" id="GO:0044341">
    <property type="term" value="P:sodium-dependent phosphate transport"/>
    <property type="evidence" value="ECO:0007669"/>
    <property type="project" value="InterPro"/>
</dbReference>
<dbReference type="GO" id="GO:0005886">
    <property type="term" value="C:plasma membrane"/>
    <property type="evidence" value="ECO:0007669"/>
    <property type="project" value="UniProtKB-SubCell"/>
</dbReference>
<feature type="transmembrane region" description="Helical" evidence="6">
    <location>
        <begin position="98"/>
        <end position="124"/>
    </location>
</feature>
<evidence type="ECO:0000256" key="1">
    <source>
        <dbReference type="ARBA" id="ARBA00004651"/>
    </source>
</evidence>
<dbReference type="GO" id="GO:0005436">
    <property type="term" value="F:sodium:phosphate symporter activity"/>
    <property type="evidence" value="ECO:0007669"/>
    <property type="project" value="InterPro"/>
</dbReference>
<reference evidence="7" key="1">
    <citation type="submission" date="2023-03" db="EMBL/GenBank/DDBJ databases">
        <title>Andean soil-derived lignocellulolytic bacterial consortium as a source of novel taxa and putative plastic-active enzymes.</title>
        <authorList>
            <person name="Diaz-Garcia L."/>
            <person name="Chuvochina M."/>
            <person name="Feuerriegel G."/>
            <person name="Bunk B."/>
            <person name="Sproer C."/>
            <person name="Streit W.R."/>
            <person name="Rodriguez L.M."/>
            <person name="Overmann J."/>
            <person name="Jimenez D.J."/>
        </authorList>
    </citation>
    <scope>NUCLEOTIDE SEQUENCE</scope>
    <source>
        <strain evidence="7">MAG 26</strain>
    </source>
</reference>
<dbReference type="PANTHER" id="PTHR10010">
    <property type="entry name" value="SOLUTE CARRIER FAMILY 34 SODIUM PHOSPHATE , MEMBER 2-RELATED"/>
    <property type="match status" value="1"/>
</dbReference>
<feature type="transmembrane region" description="Helical" evidence="6">
    <location>
        <begin position="246"/>
        <end position="274"/>
    </location>
</feature>
<keyword evidence="2" id="KW-1003">Cell membrane</keyword>
<dbReference type="NCBIfam" id="NF037997">
    <property type="entry name" value="Na_Pi_symport"/>
    <property type="match status" value="1"/>
</dbReference>
<evidence type="ECO:0000256" key="6">
    <source>
        <dbReference type="SAM" id="Phobius"/>
    </source>
</evidence>
<protein>
    <submittedName>
        <fullName evidence="7">Na/Pi symporter</fullName>
    </submittedName>
</protein>
<evidence type="ECO:0000256" key="4">
    <source>
        <dbReference type="ARBA" id="ARBA00022989"/>
    </source>
</evidence>
<feature type="transmembrane region" description="Helical" evidence="6">
    <location>
        <begin position="136"/>
        <end position="156"/>
    </location>
</feature>
<comment type="subcellular location">
    <subcellularLocation>
        <location evidence="1">Cell membrane</location>
        <topology evidence="1">Multi-pass membrane protein</topology>
    </subcellularLocation>
</comment>
<dbReference type="Pfam" id="PF02690">
    <property type="entry name" value="Na_Pi_cotrans"/>
    <property type="match status" value="2"/>
</dbReference>
<evidence type="ECO:0000256" key="2">
    <source>
        <dbReference type="ARBA" id="ARBA00022475"/>
    </source>
</evidence>
<dbReference type="InterPro" id="IPR003841">
    <property type="entry name" value="Na/Pi_transpt"/>
</dbReference>
<feature type="transmembrane region" description="Helical" evidence="6">
    <location>
        <begin position="69"/>
        <end position="92"/>
    </location>
</feature>
<feature type="transmembrane region" description="Helical" evidence="6">
    <location>
        <begin position="176"/>
        <end position="201"/>
    </location>
</feature>
<feature type="transmembrane region" description="Helical" evidence="6">
    <location>
        <begin position="213"/>
        <end position="234"/>
    </location>
</feature>
<name>A0AAJ6BP29_9SPHN</name>
<gene>
    <name evidence="7" type="ORF">P0Y56_05045</name>
</gene>
<evidence type="ECO:0000256" key="3">
    <source>
        <dbReference type="ARBA" id="ARBA00022692"/>
    </source>
</evidence>
<keyword evidence="3 6" id="KW-0812">Transmembrane</keyword>
<keyword evidence="4 6" id="KW-1133">Transmembrane helix</keyword>
<dbReference type="KEGG" id="acob:P0Y56_05045"/>
<evidence type="ECO:0000313" key="8">
    <source>
        <dbReference type="Proteomes" id="UP001218362"/>
    </source>
</evidence>
<feature type="transmembrane region" description="Helical" evidence="6">
    <location>
        <begin position="286"/>
        <end position="308"/>
    </location>
</feature>
<dbReference type="PANTHER" id="PTHR10010:SF46">
    <property type="entry name" value="SODIUM-DEPENDENT PHOSPHATE TRANSPORT PROTEIN 2B"/>
    <property type="match status" value="1"/>
</dbReference>
<proteinExistence type="predicted"/>
<feature type="transmembrane region" description="Helical" evidence="6">
    <location>
        <begin position="6"/>
        <end position="25"/>
    </location>
</feature>
<evidence type="ECO:0000313" key="7">
    <source>
        <dbReference type="EMBL" id="WEK47662.1"/>
    </source>
</evidence>
<organism evidence="7 8">
    <name type="scientific">Candidatus Andeanibacterium colombiense</name>
    <dbReference type="NCBI Taxonomy" id="3121345"/>
    <lineage>
        <taxon>Bacteria</taxon>
        <taxon>Pseudomonadati</taxon>
        <taxon>Pseudomonadota</taxon>
        <taxon>Alphaproteobacteria</taxon>
        <taxon>Sphingomonadales</taxon>
        <taxon>Sphingomonadaceae</taxon>
        <taxon>Candidatus Andeanibacterium</taxon>
    </lineage>
</organism>
<sequence length="535" mass="57771">MSAIELLMNSLAGLGILFFGIKMVTRNLGALAGSRLRGAIVRVTREPLSAASAGTAVGFVSQSGRTTSFIMASFVHAGIIEARAALPVALWSNFGCTLVVIAAVFPIHLVALFVLALAGAAIAFERPKPLLKGASAVFGLALMLFGLRMMSQAAVALTDQGLFSDAVTFIHSSLPLAFLCGLVLTFIAQSHIAIMLITVTMARQGIFGIEETLMLVFGAHVGSSLITFFTGFNFHGQARQVVWAEVLYNCAAALLFLIAFGIDRASGGAGLAWLGSHSGVDPGMQAVAVVIAFNALTPLVLTILRGPYLALCIRLSPPLPAEELGHPRFLHNEVTDSPHVTLLLAEKEQLRLFERLPAYSAALKEGAIEGREAPSPEAYHEAFALVAGTIERAQAVLMTREMSGEDTEWLLGQQRRQEALRQLDEACFELWQAAHALEAELHPMRARIVAELDLLFDVADDAMKTSNPEDFRLIEEQTRDCGARMEAMRKDYLATHDHHSPEERGHVLALTSIYERAAWAIRRLSALLGSRPSLA</sequence>
<accession>A0AAJ6BP29</accession>
<evidence type="ECO:0000256" key="5">
    <source>
        <dbReference type="ARBA" id="ARBA00023136"/>
    </source>
</evidence>
<dbReference type="EMBL" id="CP119316">
    <property type="protein sequence ID" value="WEK47662.1"/>
    <property type="molecule type" value="Genomic_DNA"/>
</dbReference>
<keyword evidence="5 6" id="KW-0472">Membrane</keyword>
<dbReference type="AlphaFoldDB" id="A0AAJ6BP29"/>
<dbReference type="Proteomes" id="UP001218362">
    <property type="component" value="Chromosome"/>
</dbReference>